<reference evidence="1" key="1">
    <citation type="journal article" date="2019" name="bioRxiv">
        <title>The Genome of the Zebra Mussel, Dreissena polymorpha: A Resource for Invasive Species Research.</title>
        <authorList>
            <person name="McCartney M.A."/>
            <person name="Auch B."/>
            <person name="Kono T."/>
            <person name="Mallez S."/>
            <person name="Zhang Y."/>
            <person name="Obille A."/>
            <person name="Becker A."/>
            <person name="Abrahante J.E."/>
            <person name="Garbe J."/>
            <person name="Badalamenti J.P."/>
            <person name="Herman A."/>
            <person name="Mangelson H."/>
            <person name="Liachko I."/>
            <person name="Sullivan S."/>
            <person name="Sone E.D."/>
            <person name="Koren S."/>
            <person name="Silverstein K.A.T."/>
            <person name="Beckman K.B."/>
            <person name="Gohl D.M."/>
        </authorList>
    </citation>
    <scope>NUCLEOTIDE SEQUENCE</scope>
    <source>
        <strain evidence="1">Duluth1</strain>
        <tissue evidence="1">Whole animal</tissue>
    </source>
</reference>
<sequence>MSHAVKSVFEVVAVVEELTLELHVFFNGDFAVEDMFHCASPSFKCSLLFHQQYLCLLLNRFLMGWLMRLMVR</sequence>
<name>A0A9D4L1U5_DREPO</name>
<protein>
    <submittedName>
        <fullName evidence="1">Uncharacterized protein</fullName>
    </submittedName>
</protein>
<keyword evidence="2" id="KW-1185">Reference proteome</keyword>
<dbReference type="EMBL" id="JAIWYP010000003">
    <property type="protein sequence ID" value="KAH3849813.1"/>
    <property type="molecule type" value="Genomic_DNA"/>
</dbReference>
<evidence type="ECO:0000313" key="2">
    <source>
        <dbReference type="Proteomes" id="UP000828390"/>
    </source>
</evidence>
<proteinExistence type="predicted"/>
<evidence type="ECO:0000313" key="1">
    <source>
        <dbReference type="EMBL" id="KAH3849813.1"/>
    </source>
</evidence>
<dbReference type="AlphaFoldDB" id="A0A9D4L1U5"/>
<comment type="caution">
    <text evidence="1">The sequence shown here is derived from an EMBL/GenBank/DDBJ whole genome shotgun (WGS) entry which is preliminary data.</text>
</comment>
<accession>A0A9D4L1U5</accession>
<dbReference type="Proteomes" id="UP000828390">
    <property type="component" value="Unassembled WGS sequence"/>
</dbReference>
<reference evidence="1" key="2">
    <citation type="submission" date="2020-11" db="EMBL/GenBank/DDBJ databases">
        <authorList>
            <person name="McCartney M.A."/>
            <person name="Auch B."/>
            <person name="Kono T."/>
            <person name="Mallez S."/>
            <person name="Becker A."/>
            <person name="Gohl D.M."/>
            <person name="Silverstein K.A.T."/>
            <person name="Koren S."/>
            <person name="Bechman K.B."/>
            <person name="Herman A."/>
            <person name="Abrahante J.E."/>
            <person name="Garbe J."/>
        </authorList>
    </citation>
    <scope>NUCLEOTIDE SEQUENCE</scope>
    <source>
        <strain evidence="1">Duluth1</strain>
        <tissue evidence="1">Whole animal</tissue>
    </source>
</reference>
<gene>
    <name evidence="1" type="ORF">DPMN_092217</name>
</gene>
<organism evidence="1 2">
    <name type="scientific">Dreissena polymorpha</name>
    <name type="common">Zebra mussel</name>
    <name type="synonym">Mytilus polymorpha</name>
    <dbReference type="NCBI Taxonomy" id="45954"/>
    <lineage>
        <taxon>Eukaryota</taxon>
        <taxon>Metazoa</taxon>
        <taxon>Spiralia</taxon>
        <taxon>Lophotrochozoa</taxon>
        <taxon>Mollusca</taxon>
        <taxon>Bivalvia</taxon>
        <taxon>Autobranchia</taxon>
        <taxon>Heteroconchia</taxon>
        <taxon>Euheterodonta</taxon>
        <taxon>Imparidentia</taxon>
        <taxon>Neoheterodontei</taxon>
        <taxon>Myida</taxon>
        <taxon>Dreissenoidea</taxon>
        <taxon>Dreissenidae</taxon>
        <taxon>Dreissena</taxon>
    </lineage>
</organism>